<evidence type="ECO:0000256" key="1">
    <source>
        <dbReference type="ARBA" id="ARBA00022737"/>
    </source>
</evidence>
<dbReference type="InterPro" id="IPR011990">
    <property type="entry name" value="TPR-like_helical_dom_sf"/>
</dbReference>
<evidence type="ECO:0000313" key="3">
    <source>
        <dbReference type="Proteomes" id="UP000236161"/>
    </source>
</evidence>
<organism evidence="2 3">
    <name type="scientific">Apostasia shenzhenica</name>
    <dbReference type="NCBI Taxonomy" id="1088818"/>
    <lineage>
        <taxon>Eukaryota</taxon>
        <taxon>Viridiplantae</taxon>
        <taxon>Streptophyta</taxon>
        <taxon>Embryophyta</taxon>
        <taxon>Tracheophyta</taxon>
        <taxon>Spermatophyta</taxon>
        <taxon>Magnoliopsida</taxon>
        <taxon>Liliopsida</taxon>
        <taxon>Asparagales</taxon>
        <taxon>Orchidaceae</taxon>
        <taxon>Apostasioideae</taxon>
        <taxon>Apostasia</taxon>
    </lineage>
</organism>
<dbReference type="Gene3D" id="1.25.40.10">
    <property type="entry name" value="Tetratricopeptide repeat domain"/>
    <property type="match status" value="1"/>
</dbReference>
<proteinExistence type="predicted"/>
<keyword evidence="1" id="KW-0677">Repeat</keyword>
<dbReference type="AlphaFoldDB" id="A0A2I0AR06"/>
<protein>
    <submittedName>
        <fullName evidence="2">Pentatricopeptide repeat-containing protein</fullName>
    </submittedName>
</protein>
<accession>A0A2I0AR06</accession>
<dbReference type="Proteomes" id="UP000236161">
    <property type="component" value="Unassembled WGS sequence"/>
</dbReference>
<keyword evidence="3" id="KW-1185">Reference proteome</keyword>
<dbReference type="InterPro" id="IPR053303">
    <property type="entry name" value="Chloroplast_PPR"/>
</dbReference>
<dbReference type="PANTHER" id="PTHR47935">
    <property type="entry name" value="PENTATRICOPEPTIDE REPEAT-CONTAINING PROTEIN MRL1, CHLOROPLASTIC"/>
    <property type="match status" value="1"/>
</dbReference>
<dbReference type="InterPro" id="IPR002885">
    <property type="entry name" value="PPR_rpt"/>
</dbReference>
<gene>
    <name evidence="2" type="ORF">AXF42_Ash012524</name>
</gene>
<dbReference type="EMBL" id="KZ451959">
    <property type="protein sequence ID" value="PKA57985.1"/>
    <property type="molecule type" value="Genomic_DNA"/>
</dbReference>
<evidence type="ECO:0000313" key="2">
    <source>
        <dbReference type="EMBL" id="PKA57985.1"/>
    </source>
</evidence>
<sequence>MPSTTLVELLEFEHLAAPFSLSRRAMIMGMHASLHLYLQLVVKEGDLSLSRDGDQLTKSVEVLDEMKRAGVRPNVVTYSILIVACEKYCFYA</sequence>
<dbReference type="PANTHER" id="PTHR47935:SF1">
    <property type="entry name" value="PENTATRICOPEPTIDE REPEAT-CONTAINING PROTEIN MRL1, CHLOROPLASTIC"/>
    <property type="match status" value="1"/>
</dbReference>
<name>A0A2I0AR06_9ASPA</name>
<reference evidence="2 3" key="1">
    <citation type="journal article" date="2017" name="Nature">
        <title>The Apostasia genome and the evolution of orchids.</title>
        <authorList>
            <person name="Zhang G.Q."/>
            <person name="Liu K.W."/>
            <person name="Li Z."/>
            <person name="Lohaus R."/>
            <person name="Hsiao Y.Y."/>
            <person name="Niu S.C."/>
            <person name="Wang J.Y."/>
            <person name="Lin Y.C."/>
            <person name="Xu Q."/>
            <person name="Chen L.J."/>
            <person name="Yoshida K."/>
            <person name="Fujiwara S."/>
            <person name="Wang Z.W."/>
            <person name="Zhang Y.Q."/>
            <person name="Mitsuda N."/>
            <person name="Wang M."/>
            <person name="Liu G.H."/>
            <person name="Pecoraro L."/>
            <person name="Huang H.X."/>
            <person name="Xiao X.J."/>
            <person name="Lin M."/>
            <person name="Wu X.Y."/>
            <person name="Wu W.L."/>
            <person name="Chen Y.Y."/>
            <person name="Chang S.B."/>
            <person name="Sakamoto S."/>
            <person name="Ohme-Takagi M."/>
            <person name="Yagi M."/>
            <person name="Zeng S.J."/>
            <person name="Shen C.Y."/>
            <person name="Yeh C.M."/>
            <person name="Luo Y.B."/>
            <person name="Tsai W.C."/>
            <person name="Van de Peer Y."/>
            <person name="Liu Z.J."/>
        </authorList>
    </citation>
    <scope>NUCLEOTIDE SEQUENCE [LARGE SCALE GENOMIC DNA]</scope>
    <source>
        <strain evidence="3">cv. Shenzhen</strain>
        <tissue evidence="2">Stem</tissue>
    </source>
</reference>
<dbReference type="OrthoDB" id="1436708at2759"/>
<dbReference type="Pfam" id="PF13041">
    <property type="entry name" value="PPR_2"/>
    <property type="match status" value="1"/>
</dbReference>